<dbReference type="InterPro" id="IPR004662">
    <property type="entry name" value="AcgluKinase_fam"/>
</dbReference>
<dbReference type="SUPFAM" id="SSF53633">
    <property type="entry name" value="Carbamate kinase-like"/>
    <property type="match status" value="1"/>
</dbReference>
<dbReference type="CDD" id="cd04250">
    <property type="entry name" value="AAK_NAGK-C"/>
    <property type="match status" value="1"/>
</dbReference>
<keyword evidence="8" id="KW-0067">ATP-binding</keyword>
<proteinExistence type="inferred from homology"/>
<dbReference type="InterPro" id="IPR037528">
    <property type="entry name" value="ArgB"/>
</dbReference>
<dbReference type="PIRSF" id="PIRSF000728">
    <property type="entry name" value="NAGK"/>
    <property type="match status" value="1"/>
</dbReference>
<keyword evidence="4" id="KW-0028">Amino-acid biosynthesis</keyword>
<evidence type="ECO:0000256" key="3">
    <source>
        <dbReference type="ARBA" id="ARBA00022571"/>
    </source>
</evidence>
<dbReference type="AlphaFoldDB" id="A0A381RFW7"/>
<evidence type="ECO:0000256" key="5">
    <source>
        <dbReference type="ARBA" id="ARBA00022679"/>
    </source>
</evidence>
<dbReference type="InterPro" id="IPR041727">
    <property type="entry name" value="NAGK-C"/>
</dbReference>
<reference evidence="10" key="1">
    <citation type="submission" date="2018-05" db="EMBL/GenBank/DDBJ databases">
        <authorList>
            <person name="Lanie J.A."/>
            <person name="Ng W.-L."/>
            <person name="Kazmierczak K.M."/>
            <person name="Andrzejewski T.M."/>
            <person name="Davidsen T.M."/>
            <person name="Wayne K.J."/>
            <person name="Tettelin H."/>
            <person name="Glass J.I."/>
            <person name="Rusch D."/>
            <person name="Podicherti R."/>
            <person name="Tsui H.-C.T."/>
            <person name="Winkler M.E."/>
        </authorList>
    </citation>
    <scope>NUCLEOTIDE SEQUENCE</scope>
</reference>
<dbReference type="PRINTS" id="PR00474">
    <property type="entry name" value="GLU5KINASE"/>
</dbReference>
<organism evidence="10">
    <name type="scientific">marine metagenome</name>
    <dbReference type="NCBI Taxonomy" id="408172"/>
    <lineage>
        <taxon>unclassified sequences</taxon>
        <taxon>metagenomes</taxon>
        <taxon>ecological metagenomes</taxon>
    </lineage>
</organism>
<dbReference type="EMBL" id="UINC01001869">
    <property type="protein sequence ID" value="SUZ90124.1"/>
    <property type="molecule type" value="Genomic_DNA"/>
</dbReference>
<dbReference type="Gene3D" id="3.40.1160.10">
    <property type="entry name" value="Acetylglutamate kinase-like"/>
    <property type="match status" value="1"/>
</dbReference>
<evidence type="ECO:0000256" key="1">
    <source>
        <dbReference type="ARBA" id="ARBA00004828"/>
    </source>
</evidence>
<dbReference type="GO" id="GO:0005737">
    <property type="term" value="C:cytoplasm"/>
    <property type="evidence" value="ECO:0007669"/>
    <property type="project" value="InterPro"/>
</dbReference>
<keyword evidence="3" id="KW-0055">Arginine biosynthesis</keyword>
<dbReference type="HAMAP" id="MF_00082">
    <property type="entry name" value="ArgB"/>
    <property type="match status" value="1"/>
</dbReference>
<dbReference type="PANTHER" id="PTHR23342:SF0">
    <property type="entry name" value="N-ACETYLGLUTAMATE SYNTHASE, MITOCHONDRIAL"/>
    <property type="match status" value="1"/>
</dbReference>
<dbReference type="NCBIfam" id="TIGR00761">
    <property type="entry name" value="argB"/>
    <property type="match status" value="1"/>
</dbReference>
<dbReference type="InterPro" id="IPR036393">
    <property type="entry name" value="AceGlu_kinase-like_sf"/>
</dbReference>
<keyword evidence="5" id="KW-0808">Transferase</keyword>
<dbReference type="Pfam" id="PF00696">
    <property type="entry name" value="AA_kinase"/>
    <property type="match status" value="1"/>
</dbReference>
<accession>A0A381RFW7</accession>
<keyword evidence="6" id="KW-0547">Nucleotide-binding</keyword>
<evidence type="ECO:0000259" key="9">
    <source>
        <dbReference type="Pfam" id="PF00696"/>
    </source>
</evidence>
<evidence type="ECO:0000313" key="10">
    <source>
        <dbReference type="EMBL" id="SUZ90124.1"/>
    </source>
</evidence>
<dbReference type="GO" id="GO:0003991">
    <property type="term" value="F:acetylglutamate kinase activity"/>
    <property type="evidence" value="ECO:0007669"/>
    <property type="project" value="UniProtKB-EC"/>
</dbReference>
<evidence type="ECO:0000256" key="8">
    <source>
        <dbReference type="ARBA" id="ARBA00022840"/>
    </source>
</evidence>
<comment type="pathway">
    <text evidence="1">Amino-acid biosynthesis; L-arginine biosynthesis; N(2)-acetyl-L-ornithine from L-glutamate: step 2/4.</text>
</comment>
<keyword evidence="7" id="KW-0418">Kinase</keyword>
<dbReference type="GO" id="GO:0005524">
    <property type="term" value="F:ATP binding"/>
    <property type="evidence" value="ECO:0007669"/>
    <property type="project" value="UniProtKB-KW"/>
</dbReference>
<name>A0A381RFW7_9ZZZZ</name>
<feature type="domain" description="Aspartate/glutamate/uridylate kinase" evidence="9">
    <location>
        <begin position="38"/>
        <end position="272"/>
    </location>
</feature>
<dbReference type="GO" id="GO:0006526">
    <property type="term" value="P:L-arginine biosynthetic process"/>
    <property type="evidence" value="ECO:0007669"/>
    <property type="project" value="UniProtKB-KW"/>
</dbReference>
<evidence type="ECO:0000256" key="4">
    <source>
        <dbReference type="ARBA" id="ARBA00022605"/>
    </source>
</evidence>
<dbReference type="PANTHER" id="PTHR23342">
    <property type="entry name" value="N-ACETYLGLUTAMATE SYNTHASE"/>
    <property type="match status" value="1"/>
</dbReference>
<dbReference type="InterPro" id="IPR001057">
    <property type="entry name" value="Glu/AcGlu_kinase"/>
</dbReference>
<dbReference type="EC" id="2.7.2.8" evidence="2"/>
<evidence type="ECO:0000256" key="7">
    <source>
        <dbReference type="ARBA" id="ARBA00022777"/>
    </source>
</evidence>
<gene>
    <name evidence="10" type="ORF">METZ01_LOCUS42978</name>
</gene>
<protein>
    <recommendedName>
        <fullName evidence="2">acetylglutamate kinase</fullName>
        <ecNumber evidence="2">2.7.2.8</ecNumber>
    </recommendedName>
</protein>
<dbReference type="InterPro" id="IPR001048">
    <property type="entry name" value="Asp/Glu/Uridylate_kinase"/>
</dbReference>
<sequence length="312" mass="32011">MDQPDSVGAGPLSGFSPERRAAVLVETLPYIQRFAGSVIVVKFGGSAMGDEDLAARFAEDIVLMHSVGIRPVVVHGGGPQIGALMDRLGIVSEFRDGLRVTDAETLDVARMVLVGKVNRDIVSGINRHGPLAVGLSGEDAGLIRASARDPELGFVGDVESVNPAIIERLLAEDLIPVVSTIGVDPSGQAYNINADTVAAAVAGALGAERILYLTDVEGLLADADDPASRISRIDLSGLADLSADGTISGGMIPKVQACIDAVDAGVGSAHMVDGRIPHVLLLELFTDLGIGTMVLPDGGVAADGRGVDGVQV</sequence>
<evidence type="ECO:0000256" key="2">
    <source>
        <dbReference type="ARBA" id="ARBA00013065"/>
    </source>
</evidence>
<dbReference type="FunFam" id="3.40.1160.10:FF:000004">
    <property type="entry name" value="Acetylglutamate kinase"/>
    <property type="match status" value="1"/>
</dbReference>
<evidence type="ECO:0000256" key="6">
    <source>
        <dbReference type="ARBA" id="ARBA00022741"/>
    </source>
</evidence>